<feature type="transmembrane region" description="Helical" evidence="3">
    <location>
        <begin position="18"/>
        <end position="38"/>
    </location>
</feature>
<dbReference type="InterPro" id="IPR002213">
    <property type="entry name" value="UDP_glucos_trans"/>
</dbReference>
<keyword evidence="3" id="KW-0812">Transmembrane</keyword>
<dbReference type="GO" id="GO:0016906">
    <property type="term" value="F:sterol 3-beta-glucosyltransferase activity"/>
    <property type="evidence" value="ECO:0007669"/>
    <property type="project" value="UniProtKB-ARBA"/>
</dbReference>
<dbReference type="InterPro" id="IPR004276">
    <property type="entry name" value="GlycoTrans_28_N"/>
</dbReference>
<keyword evidence="3" id="KW-1133">Transmembrane helix</keyword>
<feature type="transmembrane region" description="Helical" evidence="3">
    <location>
        <begin position="50"/>
        <end position="68"/>
    </location>
</feature>
<keyword evidence="1" id="KW-0808">Transferase</keyword>
<dbReference type="FunFam" id="3.40.50.2000:FF:000100">
    <property type="entry name" value="Glycosyltransferase family 1 protein"/>
    <property type="match status" value="1"/>
</dbReference>
<evidence type="ECO:0000256" key="3">
    <source>
        <dbReference type="SAM" id="Phobius"/>
    </source>
</evidence>
<evidence type="ECO:0000256" key="1">
    <source>
        <dbReference type="ARBA" id="ARBA00022679"/>
    </source>
</evidence>
<sequence>MGFFQSRFFEPTWKNKVLILQVAFTLLIFILGIAKIATKLSQIPFNRMDIVAISMSAKSGVFLAYEIVTMKVDKFKRFGSLKAYAVLNTLDVVFWAAVMGFSFKSVAAICSGVNCGIGVVIGLMAILNSVIHFWAAVIAWMNHKHFKTYGVSRGDYEAKHGRSTIGHSNTKKIIMSPAQNLDSGSPPQYHELEGSMPEIVAPPQNEVVAELEATTAGRDDGRIDIDLSSRLVRRLSRLAPIEKPKVSLEQPSSLPPPPEYSETGQSSICLNIVIQVVGSRGDVQPFVALGTELQRHGHRVRLATHGQFDKFVRDAGLEFYSIGGDPAELMAYMVKNPGLLPSMKTLRGGEIQKKRKMVNEMLHKCWDSCIRPDELTGQPFVADAIIANPPSFAHIHCAQALSIPVHLMFTMPWTSTREFCHPLANLKANGSEMSASAANYVSYSLVEWMTWQGLGDVINAWRHTLDLETIPFSEGPCLAETLGVPVTYCWSPALVPKPTDWADNIDVCGFFFRDMPSYEPDADLKKFLSSGTTPVYIGFGSIVIDNPEELTATIREAVRATGTRAIVSRGWSKLGGDSPSDDSIFFLGDCPHEWLFQQVRAVVHHGGAGTTACGLLNAKPTAIVPFFGDQPFWGHMVNAGGAGPAPIPFKSLNKDNLADAIRFCLTPEASDSARKIAQKMSREAGVRRAVASFHANLPLNKMRCDILPNQAASWTLKKSGKTLKLSKIASEILVANNKVSWKNLKAHQSHPIHIENRRWDPVTATLASLTTTTVGLVTSASDIVVKPIQAFRPVSSEESRRASSSRDSSENNPSNQHSRTPGNTNDDDVFGRPAGLTVPHQLNKSRSTSDLHQQHGTVAALKGSASGVGGFFKHYSKGMLLDLPYAVSEGMRNAPKLYGGQAYDPGAVTDWKSGSIAAGKNFAHGIVEGIGGIVMEPIRGGKKNGAAGAAKGVGIGLLNMTTKVTSGAVGLVTMPGQGIYQSARALVKTDTGKAIVEARRIEGVDIVQKAGREKQQQYQQMVVEAYESAQYR</sequence>
<feature type="transmembrane region" description="Helical" evidence="3">
    <location>
        <begin position="83"/>
        <end position="103"/>
    </location>
</feature>
<dbReference type="CDD" id="cd03784">
    <property type="entry name" value="GT1_Gtf-like"/>
    <property type="match status" value="1"/>
</dbReference>
<dbReference type="Pfam" id="PF03033">
    <property type="entry name" value="Glyco_transf_28"/>
    <property type="match status" value="1"/>
</dbReference>
<feature type="transmembrane region" description="Helical" evidence="3">
    <location>
        <begin position="115"/>
        <end position="141"/>
    </location>
</feature>
<dbReference type="EMBL" id="CAAKMV010000123">
    <property type="protein sequence ID" value="VIO56085.1"/>
    <property type="molecule type" value="Genomic_DNA"/>
</dbReference>
<dbReference type="PANTHER" id="PTHR48050:SF27">
    <property type="entry name" value="GLUCOSYLTRANSFERASE, PUTATIVE (AFU_ORTHOLOGUE AFUA_7G04880)-RELATED"/>
    <property type="match status" value="1"/>
</dbReference>
<evidence type="ECO:0000256" key="2">
    <source>
        <dbReference type="SAM" id="MobiDB-lite"/>
    </source>
</evidence>
<keyword evidence="3" id="KW-0472">Membrane</keyword>
<gene>
    <name evidence="5" type="ORF">FUG_LOCUS202722</name>
</gene>
<dbReference type="FunFam" id="3.40.50.2000:FF:000009">
    <property type="entry name" value="Sterol 3-beta-glucosyltransferase UGT80A2"/>
    <property type="match status" value="1"/>
</dbReference>
<dbReference type="GO" id="GO:0005975">
    <property type="term" value="P:carbohydrate metabolic process"/>
    <property type="evidence" value="ECO:0007669"/>
    <property type="project" value="InterPro"/>
</dbReference>
<dbReference type="InterPro" id="IPR050426">
    <property type="entry name" value="Glycosyltransferase_28"/>
</dbReference>
<protein>
    <recommendedName>
        <fullName evidence="4">Glycosyltransferase family 28 N-terminal domain-containing protein</fullName>
    </recommendedName>
</protein>
<evidence type="ECO:0000313" key="5">
    <source>
        <dbReference type="EMBL" id="VIO56085.1"/>
    </source>
</evidence>
<dbReference type="AlphaFoldDB" id="A0A4E9DYZ4"/>
<organism evidence="5">
    <name type="scientific">Gibberella zeae</name>
    <name type="common">Wheat head blight fungus</name>
    <name type="synonym">Fusarium graminearum</name>
    <dbReference type="NCBI Taxonomy" id="5518"/>
    <lineage>
        <taxon>Eukaryota</taxon>
        <taxon>Fungi</taxon>
        <taxon>Dikarya</taxon>
        <taxon>Ascomycota</taxon>
        <taxon>Pezizomycotina</taxon>
        <taxon>Sordariomycetes</taxon>
        <taxon>Hypocreomycetidae</taxon>
        <taxon>Hypocreales</taxon>
        <taxon>Nectriaceae</taxon>
        <taxon>Fusarium</taxon>
    </lineage>
</organism>
<dbReference type="Gene3D" id="3.40.50.2000">
    <property type="entry name" value="Glycogen Phosphorylase B"/>
    <property type="match status" value="2"/>
</dbReference>
<dbReference type="PANTHER" id="PTHR48050">
    <property type="entry name" value="STEROL 3-BETA-GLUCOSYLTRANSFERASE"/>
    <property type="match status" value="1"/>
</dbReference>
<name>A0A4E9DYZ4_GIBZA</name>
<accession>A0A4E9DYZ4</accession>
<feature type="region of interest" description="Disordered" evidence="2">
    <location>
        <begin position="794"/>
        <end position="856"/>
    </location>
</feature>
<dbReference type="Pfam" id="PF00201">
    <property type="entry name" value="UDPGT"/>
    <property type="match status" value="1"/>
</dbReference>
<evidence type="ECO:0000259" key="4">
    <source>
        <dbReference type="Pfam" id="PF03033"/>
    </source>
</evidence>
<reference evidence="5" key="1">
    <citation type="submission" date="2019-04" db="EMBL/GenBank/DDBJ databases">
        <authorList>
            <person name="Melise S."/>
            <person name="Noan J."/>
            <person name="Okalmin O."/>
        </authorList>
    </citation>
    <scope>NUCLEOTIDE SEQUENCE</scope>
    <source>
        <strain evidence="5">FN9</strain>
    </source>
</reference>
<proteinExistence type="predicted"/>
<feature type="domain" description="Glycosyltransferase family 28 N-terminal" evidence="4">
    <location>
        <begin position="272"/>
        <end position="419"/>
    </location>
</feature>
<dbReference type="SUPFAM" id="SSF53756">
    <property type="entry name" value="UDP-Glycosyltransferase/glycogen phosphorylase"/>
    <property type="match status" value="1"/>
</dbReference>